<accession>A0A565A863</accession>
<evidence type="ECO:0000256" key="1">
    <source>
        <dbReference type="SAM" id="MobiDB-lite"/>
    </source>
</evidence>
<feature type="region of interest" description="Disordered" evidence="1">
    <location>
        <begin position="212"/>
        <end position="249"/>
    </location>
</feature>
<gene>
    <name evidence="2" type="ORF">PVP01_0009390</name>
</gene>
<dbReference type="VEuPathDB" id="PlasmoDB:PVW1_020028800"/>
<reference evidence="2" key="1">
    <citation type="submission" date="2016-07" db="EMBL/GenBank/DDBJ databases">
        <authorList>
            <consortium name="Pathogen Informatics"/>
        </authorList>
    </citation>
    <scope>NUCLEOTIDE SEQUENCE</scope>
</reference>
<organism evidence="2">
    <name type="scientific">Plasmodium vivax</name>
    <name type="common">malaria parasite P. vivax</name>
    <dbReference type="NCBI Taxonomy" id="5855"/>
    <lineage>
        <taxon>Eukaryota</taxon>
        <taxon>Sar</taxon>
        <taxon>Alveolata</taxon>
        <taxon>Apicomplexa</taxon>
        <taxon>Aconoidasida</taxon>
        <taxon>Haemosporida</taxon>
        <taxon>Plasmodiidae</taxon>
        <taxon>Plasmodium</taxon>
        <taxon>Plasmodium (Plasmodium)</taxon>
    </lineage>
</organism>
<evidence type="ECO:0000313" key="2">
    <source>
        <dbReference type="EMBL" id="VVA00226.1"/>
    </source>
</evidence>
<dbReference type="EMBL" id="FLZR02000051">
    <property type="protein sequence ID" value="VVA00226.1"/>
    <property type="molecule type" value="Genomic_DNA"/>
</dbReference>
<feature type="compositionally biased region" description="Polar residues" evidence="1">
    <location>
        <begin position="212"/>
        <end position="225"/>
    </location>
</feature>
<dbReference type="VEuPathDB" id="PlasmoDB:PVPAM_000012200"/>
<dbReference type="InterPro" id="IPR008780">
    <property type="entry name" value="Plasmodium_Vir"/>
</dbReference>
<dbReference type="Pfam" id="PF05795">
    <property type="entry name" value="Plasmodium_Vir"/>
    <property type="match status" value="1"/>
</dbReference>
<dbReference type="Proteomes" id="UP000220605">
    <property type="component" value="Unassembled WGS sequence"/>
</dbReference>
<proteinExistence type="predicted"/>
<name>A0A565A863_PLAVI</name>
<dbReference type="AlphaFoldDB" id="A0A565A863"/>
<dbReference type="OrthoDB" id="389246at2759"/>
<protein>
    <submittedName>
        <fullName evidence="2">VIR protein</fullName>
    </submittedName>
</protein>
<dbReference type="VEuPathDB" id="PlasmoDB:PVP01_0009390"/>
<sequence length="345" mass="39543">MFMFKNDISENDLPSVKFENEIKDLIDYSTFESYKKNITESDKIDKWIESFQEKLEAYSIDSSEDSSPNQDKRCKHFNYLLNFIINKLNSLSRNPLEGLNWSTKIKQCRKKFLLSNDNLNCNENNRYSGEDDKLLGTFCEDRDFINRNLDQIQNSDHCQNIVDYMSTIKVRLLSIHQLHLTRRHTHLEIDNNCSTKNLNDILPSITCNSGVKHSSQSDPLSQSVNHADGDESSQELMTQNAPEHARLTTDSQELVTITGESEPSDGQSSNTLNTVGLPIFGVLGCSFLFYKFTPVGSIFRSRIQNKGIIPINNDDYSIKQILSNTPNNNDIYSENTQYNISYQTL</sequence>